<accession>A0A0F9IJY9</accession>
<name>A0A0F9IJY9_9ZZZZ</name>
<gene>
    <name evidence="1" type="ORF">LCGC14_1867760</name>
</gene>
<reference evidence="1" key="1">
    <citation type="journal article" date="2015" name="Nature">
        <title>Complex archaea that bridge the gap between prokaryotes and eukaryotes.</title>
        <authorList>
            <person name="Spang A."/>
            <person name="Saw J.H."/>
            <person name="Jorgensen S.L."/>
            <person name="Zaremba-Niedzwiedzka K."/>
            <person name="Martijn J."/>
            <person name="Lind A.E."/>
            <person name="van Eijk R."/>
            <person name="Schleper C."/>
            <person name="Guy L."/>
            <person name="Ettema T.J."/>
        </authorList>
    </citation>
    <scope>NUCLEOTIDE SEQUENCE</scope>
</reference>
<dbReference type="AlphaFoldDB" id="A0A0F9IJY9"/>
<organism evidence="1">
    <name type="scientific">marine sediment metagenome</name>
    <dbReference type="NCBI Taxonomy" id="412755"/>
    <lineage>
        <taxon>unclassified sequences</taxon>
        <taxon>metagenomes</taxon>
        <taxon>ecological metagenomes</taxon>
    </lineage>
</organism>
<proteinExistence type="predicted"/>
<comment type="caution">
    <text evidence="1">The sequence shown here is derived from an EMBL/GenBank/DDBJ whole genome shotgun (WGS) entry which is preliminary data.</text>
</comment>
<sequence>MKIKRFLPVILGLLIVLLLAGTAGAVPKGYYADSLTGGADALDAIDGAGLADRDFAITATGTVFYLHQLDADSAAAESSPDIISPNSNPGDKRWILLAVPGADAISGITSQAVGETDVQTLTNKTLTSPTVNTPTVNSPTIATPTINTSIAGTALKDEDDMASDSATVVASQQSIKAYVDSLETDTDTLVYSVVHNYITGLVLSNDTDTDHDINITAGRAVDATNAHLIILASEITKRIDAAWAVGDDAGGIDTGSVANNTLYAVWLIKRSDTGVEDALFSASFSAPTMPTDYDYKRLIGFLLTDGSANINNFTQQGDGREVVIWQKARLSVASGLSSTSYATQSLASVLPTSYILSYLPGAYSSTVDVDVYISHDGTNASTIFHANNTSTVGTVNELYDVGFASPVFVPIDGANTHYKVGAQTITLLVRAAVFQR</sequence>
<protein>
    <submittedName>
        <fullName evidence="1">Uncharacterized protein</fullName>
    </submittedName>
</protein>
<dbReference type="EMBL" id="LAZR01019005">
    <property type="protein sequence ID" value="KKL94130.1"/>
    <property type="molecule type" value="Genomic_DNA"/>
</dbReference>
<evidence type="ECO:0000313" key="1">
    <source>
        <dbReference type="EMBL" id="KKL94130.1"/>
    </source>
</evidence>